<protein>
    <recommendedName>
        <fullName evidence="4">DUF2953 domain-containing protein</fullName>
    </recommendedName>
</protein>
<dbReference type="AlphaFoldDB" id="A0A1I2J6A1"/>
<evidence type="ECO:0000313" key="3">
    <source>
        <dbReference type="Proteomes" id="UP000182135"/>
    </source>
</evidence>
<dbReference type="STRING" id="1529.SAMN04487885_101182"/>
<gene>
    <name evidence="2" type="ORF">SAMN04487885_101182</name>
</gene>
<keyword evidence="1" id="KW-1133">Transmembrane helix</keyword>
<dbReference type="InterPro" id="IPR021338">
    <property type="entry name" value="DUF2953"/>
</dbReference>
<proteinExistence type="predicted"/>
<evidence type="ECO:0000256" key="1">
    <source>
        <dbReference type="SAM" id="Phobius"/>
    </source>
</evidence>
<name>A0A1I2J6A1_9CLOT</name>
<evidence type="ECO:0008006" key="4">
    <source>
        <dbReference type="Google" id="ProtNLM"/>
    </source>
</evidence>
<accession>A0A1I2J6A1</accession>
<feature type="transmembrane region" description="Helical" evidence="1">
    <location>
        <begin position="141"/>
        <end position="161"/>
    </location>
</feature>
<dbReference type="Pfam" id="PF11167">
    <property type="entry name" value="DUF2953"/>
    <property type="match status" value="1"/>
</dbReference>
<keyword evidence="1" id="KW-0812">Transmembrane</keyword>
<keyword evidence="1" id="KW-0472">Membrane</keyword>
<reference evidence="2 3" key="1">
    <citation type="submission" date="2016-10" db="EMBL/GenBank/DDBJ databases">
        <authorList>
            <person name="de Groot N.N."/>
        </authorList>
    </citation>
    <scope>NUCLEOTIDE SEQUENCE [LARGE SCALE GENOMIC DNA]</scope>
    <source>
        <strain evidence="2 3">NLAE-zl-G419</strain>
    </source>
</reference>
<dbReference type="Proteomes" id="UP000182135">
    <property type="component" value="Unassembled WGS sequence"/>
</dbReference>
<dbReference type="RefSeq" id="WP_027638060.1">
    <property type="nucleotide sequence ID" value="NZ_BAAACD010000029.1"/>
</dbReference>
<evidence type="ECO:0000313" key="2">
    <source>
        <dbReference type="EMBL" id="SFF50302.1"/>
    </source>
</evidence>
<sequence>MVWVFIIVLILFIPIPLKVKINYVDKKIQLFFYNKKLKFKAPKGESKKEKRKTKKKMKIHFIKDFINFLDKSSIKLNIKTNINIDIGIEDAANLAILYGILNSLNYPVYRLIAIVFNISDFKFNIVPHFNNTIFSFKSESIIYVTLAKLIYIAFATIKFYYFHRKDFEKEVQLSHA</sequence>
<dbReference type="EMBL" id="FOOE01000001">
    <property type="protein sequence ID" value="SFF50302.1"/>
    <property type="molecule type" value="Genomic_DNA"/>
</dbReference>
<keyword evidence="3" id="KW-1185">Reference proteome</keyword>
<organism evidence="2 3">
    <name type="scientific">Clostridium cadaveris</name>
    <dbReference type="NCBI Taxonomy" id="1529"/>
    <lineage>
        <taxon>Bacteria</taxon>
        <taxon>Bacillati</taxon>
        <taxon>Bacillota</taxon>
        <taxon>Clostridia</taxon>
        <taxon>Eubacteriales</taxon>
        <taxon>Clostridiaceae</taxon>
        <taxon>Clostridium</taxon>
    </lineage>
</organism>